<sequence length="420" mass="46708">MPKFPKFPEGIAAPFPEQPRPLADDDPTLTPESYIHPSQVARKGRGAVTNLRGRYESVSREAFDDGWQAIALDNLRERGQEVNPEDAEEPAPLKTIVTEETAKSIISRNSSPDLPFNLSLNPYRGCEHGCIYCFARPSHSYLGLSPGLDFESRLFAKTNAPELLLRELARPSYVPDTITVGINTDAYQPIERELKLTRRVLQVLHDCGNPVALITKSSLIERDIDLLAAMAAKRQAIAAVTITTLDPAIARTLEPRAASPVRRLRVIRTLAEAGIPVSVSIAPVIPFITEPDLERVMEAAIEAGAGQAGYIVLRLPWEVSPLFRQWLQAHFPDRAARVMNRIKDMRGGKDYDADFATRMRGAGTWADLLQQRFEKASRRLGMTHRNRAFATLDASQFRRPLVAPAARQPVRSDSGQMDLF</sequence>
<name>A0ABW8EUS6_9BURK</name>
<accession>A0ABW8EUS6</accession>
<comment type="caution">
    <text evidence="6">The sequence shown here is derived from an EMBL/GenBank/DDBJ whole genome shotgun (WGS) entry which is preliminary data.</text>
</comment>
<keyword evidence="3" id="KW-0411">Iron-sulfur</keyword>
<dbReference type="PANTHER" id="PTHR43432">
    <property type="entry name" value="SLR0285 PROTEIN"/>
    <property type="match status" value="1"/>
</dbReference>
<dbReference type="Pfam" id="PF04055">
    <property type="entry name" value="Radical_SAM"/>
    <property type="match status" value="1"/>
</dbReference>
<dbReference type="RefSeq" id="WP_402698651.1">
    <property type="nucleotide sequence ID" value="NZ_JBIUZV010000002.1"/>
</dbReference>
<dbReference type="CDD" id="cd01335">
    <property type="entry name" value="Radical_SAM"/>
    <property type="match status" value="1"/>
</dbReference>
<dbReference type="InterPro" id="IPR040086">
    <property type="entry name" value="MJ0683-like"/>
</dbReference>
<gene>
    <name evidence="6" type="ORF">ACIPEN_05195</name>
</gene>
<dbReference type="InterPro" id="IPR006638">
    <property type="entry name" value="Elp3/MiaA/NifB-like_rSAM"/>
</dbReference>
<dbReference type="Proteomes" id="UP001617427">
    <property type="component" value="Unassembled WGS sequence"/>
</dbReference>
<keyword evidence="7" id="KW-1185">Reference proteome</keyword>
<evidence type="ECO:0000256" key="3">
    <source>
        <dbReference type="ARBA" id="ARBA00023014"/>
    </source>
</evidence>
<dbReference type="Gene3D" id="3.80.30.30">
    <property type="match status" value="1"/>
</dbReference>
<evidence type="ECO:0000256" key="4">
    <source>
        <dbReference type="SAM" id="MobiDB-lite"/>
    </source>
</evidence>
<dbReference type="InterPro" id="IPR058240">
    <property type="entry name" value="rSAM_sf"/>
</dbReference>
<feature type="region of interest" description="Disordered" evidence="4">
    <location>
        <begin position="1"/>
        <end position="45"/>
    </location>
</feature>
<reference evidence="6 7" key="1">
    <citation type="submission" date="2024-10" db="EMBL/GenBank/DDBJ databases">
        <title>The Natural Products Discovery Center: Release of the First 8490 Sequenced Strains for Exploring Actinobacteria Biosynthetic Diversity.</title>
        <authorList>
            <person name="Kalkreuter E."/>
            <person name="Kautsar S.A."/>
            <person name="Yang D."/>
            <person name="Bader C.D."/>
            <person name="Teijaro C.N."/>
            <person name="Fluegel L."/>
            <person name="Davis C.M."/>
            <person name="Simpson J.R."/>
            <person name="Lauterbach L."/>
            <person name="Steele A.D."/>
            <person name="Gui C."/>
            <person name="Meng S."/>
            <person name="Li G."/>
            <person name="Viehrig K."/>
            <person name="Ye F."/>
            <person name="Su P."/>
            <person name="Kiefer A.F."/>
            <person name="Nichols A."/>
            <person name="Cepeda A.J."/>
            <person name="Yan W."/>
            <person name="Fan B."/>
            <person name="Jiang Y."/>
            <person name="Adhikari A."/>
            <person name="Zheng C.-J."/>
            <person name="Schuster L."/>
            <person name="Cowan T.M."/>
            <person name="Smanski M.J."/>
            <person name="Chevrette M.G."/>
            <person name="De Carvalho L.P.S."/>
            <person name="Shen B."/>
        </authorList>
    </citation>
    <scope>NUCLEOTIDE SEQUENCE [LARGE SCALE GENOMIC DNA]</scope>
    <source>
        <strain evidence="6 7">NPDC087045</strain>
    </source>
</reference>
<proteinExistence type="predicted"/>
<organism evidence="6 7">
    <name type="scientific">Herbaspirillum chlorophenolicum</name>
    <dbReference type="NCBI Taxonomy" id="211589"/>
    <lineage>
        <taxon>Bacteria</taxon>
        <taxon>Pseudomonadati</taxon>
        <taxon>Pseudomonadota</taxon>
        <taxon>Betaproteobacteria</taxon>
        <taxon>Burkholderiales</taxon>
        <taxon>Oxalobacteraceae</taxon>
        <taxon>Herbaspirillum</taxon>
    </lineage>
</organism>
<evidence type="ECO:0000259" key="5">
    <source>
        <dbReference type="PROSITE" id="PS51918"/>
    </source>
</evidence>
<evidence type="ECO:0000313" key="6">
    <source>
        <dbReference type="EMBL" id="MFJ3045207.1"/>
    </source>
</evidence>
<evidence type="ECO:0000313" key="7">
    <source>
        <dbReference type="Proteomes" id="UP001617427"/>
    </source>
</evidence>
<feature type="domain" description="Radical SAM core" evidence="5">
    <location>
        <begin position="112"/>
        <end position="349"/>
    </location>
</feature>
<dbReference type="PANTHER" id="PTHR43432:SF3">
    <property type="entry name" value="SLR0285 PROTEIN"/>
    <property type="match status" value="1"/>
</dbReference>
<dbReference type="NCBIfam" id="NF033668">
    <property type="entry name" value="rSAM_PA0069"/>
    <property type="match status" value="1"/>
</dbReference>
<dbReference type="PROSITE" id="PS51918">
    <property type="entry name" value="RADICAL_SAM"/>
    <property type="match status" value="1"/>
</dbReference>
<dbReference type="SFLD" id="SFLDG01084">
    <property type="entry name" value="Uncharacterised_Radical_SAM_Su"/>
    <property type="match status" value="1"/>
</dbReference>
<evidence type="ECO:0000256" key="1">
    <source>
        <dbReference type="ARBA" id="ARBA00022723"/>
    </source>
</evidence>
<dbReference type="SFLD" id="SFLDS00029">
    <property type="entry name" value="Radical_SAM"/>
    <property type="match status" value="1"/>
</dbReference>
<dbReference type="EMBL" id="JBIUZV010000002">
    <property type="protein sequence ID" value="MFJ3045207.1"/>
    <property type="molecule type" value="Genomic_DNA"/>
</dbReference>
<keyword evidence="2" id="KW-0408">Iron</keyword>
<dbReference type="SUPFAM" id="SSF102114">
    <property type="entry name" value="Radical SAM enzymes"/>
    <property type="match status" value="1"/>
</dbReference>
<dbReference type="InterPro" id="IPR007197">
    <property type="entry name" value="rSAM"/>
</dbReference>
<keyword evidence="1" id="KW-0479">Metal-binding</keyword>
<evidence type="ECO:0000256" key="2">
    <source>
        <dbReference type="ARBA" id="ARBA00023004"/>
    </source>
</evidence>
<protein>
    <submittedName>
        <fullName evidence="6">PA0069 family radical SAM protein</fullName>
    </submittedName>
</protein>
<dbReference type="SMART" id="SM00729">
    <property type="entry name" value="Elp3"/>
    <property type="match status" value="1"/>
</dbReference>